<protein>
    <recommendedName>
        <fullName evidence="3">Recombinase</fullName>
    </recommendedName>
</protein>
<evidence type="ECO:0008006" key="3">
    <source>
        <dbReference type="Google" id="ProtNLM"/>
    </source>
</evidence>
<dbReference type="KEGG" id="poj:PtoMrB4_23280"/>
<dbReference type="EMBL" id="AP022642">
    <property type="protein sequence ID" value="BCA28351.1"/>
    <property type="molecule type" value="Genomic_DNA"/>
</dbReference>
<sequence>MMQGRAVTAEQRRWHDLLVNEVGCIACRHDGRGVNTYCSIHHVDGRTKRHAHWYVLPLCGPHHQTGGEGVALHHNKARFVARYGTEADLLAECAKILATDQHVIPAGFLAWLDGPEVMA</sequence>
<dbReference type="Pfam" id="PF16786">
    <property type="entry name" value="RecA_dep_nuc"/>
    <property type="match status" value="1"/>
</dbReference>
<accession>A0A679GBX7</accession>
<proteinExistence type="predicted"/>
<gene>
    <name evidence="1" type="ORF">PtoMrB4_23280</name>
</gene>
<dbReference type="RefSeq" id="WP_232060824.1">
    <property type="nucleotide sequence ID" value="NZ_AP022642.1"/>
</dbReference>
<reference evidence="1 2" key="1">
    <citation type="journal article" date="2020" name="Microbiol. Resour. Announc.">
        <title>Complete genome sequence of Pseudomonas otitidis strain MrB4, isolated from Lake Biwa in Japan.</title>
        <authorList>
            <person name="Miyazaki K."/>
            <person name="Hase E."/>
            <person name="Maruya T."/>
        </authorList>
    </citation>
    <scope>NUCLEOTIDE SEQUENCE [LARGE SCALE GENOMIC DNA]</scope>
    <source>
        <strain evidence="1 2">MrB4</strain>
    </source>
</reference>
<dbReference type="InterPro" id="IPR031875">
    <property type="entry name" value="RecA_dep_nuc"/>
</dbReference>
<name>A0A679GBX7_9GAMM</name>
<organism evidence="1 2">
    <name type="scientific">Metapseudomonas otitidis</name>
    <dbReference type="NCBI Taxonomy" id="319939"/>
    <lineage>
        <taxon>Bacteria</taxon>
        <taxon>Pseudomonadati</taxon>
        <taxon>Pseudomonadota</taxon>
        <taxon>Gammaproteobacteria</taxon>
        <taxon>Pseudomonadales</taxon>
        <taxon>Pseudomonadaceae</taxon>
        <taxon>Metapseudomonas</taxon>
    </lineage>
</organism>
<dbReference type="Gene3D" id="3.30.40.190">
    <property type="match status" value="1"/>
</dbReference>
<dbReference type="GeneID" id="57397547"/>
<dbReference type="AlphaFoldDB" id="A0A679GBX7"/>
<evidence type="ECO:0000313" key="2">
    <source>
        <dbReference type="Proteomes" id="UP000501237"/>
    </source>
</evidence>
<evidence type="ECO:0000313" key="1">
    <source>
        <dbReference type="EMBL" id="BCA28351.1"/>
    </source>
</evidence>
<dbReference type="Proteomes" id="UP000501237">
    <property type="component" value="Chromosome"/>
</dbReference>